<comment type="caution">
    <text evidence="3">The sequence shown here is derived from an EMBL/GenBank/DDBJ whole genome shotgun (WGS) entry which is preliminary data.</text>
</comment>
<name>A0A839HTJ0_9BURK</name>
<evidence type="ECO:0000313" key="4">
    <source>
        <dbReference type="Proteomes" id="UP000586093"/>
    </source>
</evidence>
<dbReference type="GO" id="GO:0035556">
    <property type="term" value="P:intracellular signal transduction"/>
    <property type="evidence" value="ECO:0007669"/>
    <property type="project" value="InterPro"/>
</dbReference>
<dbReference type="InterPro" id="IPR029787">
    <property type="entry name" value="Nucleotide_cyclase"/>
</dbReference>
<sequence length="307" mass="32666">MSEGGTAPRRRTVLFADLRGSTGLFERLGNVSAAAQVAERVAAMVALARAHHGHPVKTLGDGLMAVFVEPGHAVQAAEAMQQQAQSSGGRRLALRVGLAHGELVAVGEDWLGDDLNVAARLLDRAGDDEILATAELVAALDGDERARFHRLGALRLRGRQAVVQAYRLPAGRQRGASAQTVVFEASRMVGGLPQAQVLSLRGEGLDLRLGPTELPATLGRRSDATVPFTQPRVSRSHALIEWREGSFELVDLSANGSYLRLGTPAGELVVLRRERQRLQGHGWISLGGPPGSEGSATLRFAVEDPGR</sequence>
<feature type="domain" description="Guanylate cyclase" evidence="2">
    <location>
        <begin position="12"/>
        <end position="122"/>
    </location>
</feature>
<dbReference type="GO" id="GO:0004016">
    <property type="term" value="F:adenylate cyclase activity"/>
    <property type="evidence" value="ECO:0007669"/>
    <property type="project" value="UniProtKB-ARBA"/>
</dbReference>
<gene>
    <name evidence="3" type="ORF">H4F90_04580</name>
</gene>
<dbReference type="SUPFAM" id="SSF49879">
    <property type="entry name" value="SMAD/FHA domain"/>
    <property type="match status" value="1"/>
</dbReference>
<dbReference type="Gene3D" id="2.60.200.20">
    <property type="match status" value="1"/>
</dbReference>
<dbReference type="PANTHER" id="PTHR43081:SF19">
    <property type="entry name" value="PH-SENSITIVE ADENYLATE CYCLASE RV1264"/>
    <property type="match status" value="1"/>
</dbReference>
<protein>
    <submittedName>
        <fullName evidence="3">Adenylate/guanylate cyclase domain-containing protein</fullName>
    </submittedName>
</protein>
<organism evidence="3 4">
    <name type="scientific">Aquariibacter albus</name>
    <dbReference type="NCBI Taxonomy" id="2759899"/>
    <lineage>
        <taxon>Bacteria</taxon>
        <taxon>Pseudomonadati</taxon>
        <taxon>Pseudomonadota</taxon>
        <taxon>Betaproteobacteria</taxon>
        <taxon>Burkholderiales</taxon>
        <taxon>Sphaerotilaceae</taxon>
        <taxon>Aquariibacter</taxon>
    </lineage>
</organism>
<dbReference type="Proteomes" id="UP000586093">
    <property type="component" value="Unassembled WGS sequence"/>
</dbReference>
<keyword evidence="4" id="KW-1185">Reference proteome</keyword>
<dbReference type="InterPro" id="IPR000253">
    <property type="entry name" value="FHA_dom"/>
</dbReference>
<dbReference type="PROSITE" id="PS50125">
    <property type="entry name" value="GUANYLATE_CYCLASE_2"/>
    <property type="match status" value="1"/>
</dbReference>
<dbReference type="Pfam" id="PF00211">
    <property type="entry name" value="Guanylate_cyc"/>
    <property type="match status" value="1"/>
</dbReference>
<feature type="domain" description="FHA" evidence="1">
    <location>
        <begin position="216"/>
        <end position="259"/>
    </location>
</feature>
<dbReference type="EMBL" id="JACIVI010000001">
    <property type="protein sequence ID" value="MBB1161254.1"/>
    <property type="molecule type" value="Genomic_DNA"/>
</dbReference>
<dbReference type="InterPro" id="IPR050697">
    <property type="entry name" value="Adenylyl/Guanylyl_Cyclase_3/4"/>
</dbReference>
<dbReference type="RefSeq" id="WP_182661882.1">
    <property type="nucleotide sequence ID" value="NZ_JACIVI010000001.1"/>
</dbReference>
<dbReference type="InterPro" id="IPR008984">
    <property type="entry name" value="SMAD_FHA_dom_sf"/>
</dbReference>
<dbReference type="CDD" id="cd07302">
    <property type="entry name" value="CHD"/>
    <property type="match status" value="1"/>
</dbReference>
<dbReference type="GO" id="GO:0006171">
    <property type="term" value="P:cAMP biosynthetic process"/>
    <property type="evidence" value="ECO:0007669"/>
    <property type="project" value="TreeGrafter"/>
</dbReference>
<dbReference type="PROSITE" id="PS50006">
    <property type="entry name" value="FHA_DOMAIN"/>
    <property type="match status" value="1"/>
</dbReference>
<reference evidence="3 4" key="1">
    <citation type="submission" date="2020-08" db="EMBL/GenBank/DDBJ databases">
        <title>Aquariorum lacteus gen. nov., sp. nov., a new member of the family Comamonadaceae, isolated from freshwater aquarium.</title>
        <authorList>
            <person name="Chun S.-J."/>
        </authorList>
    </citation>
    <scope>NUCLEOTIDE SEQUENCE [LARGE SCALE GENOMIC DNA]</scope>
    <source>
        <strain evidence="3 4">SJAQ100</strain>
    </source>
</reference>
<evidence type="ECO:0000259" key="2">
    <source>
        <dbReference type="PROSITE" id="PS50125"/>
    </source>
</evidence>
<dbReference type="SUPFAM" id="SSF55073">
    <property type="entry name" value="Nucleotide cyclase"/>
    <property type="match status" value="1"/>
</dbReference>
<evidence type="ECO:0000259" key="1">
    <source>
        <dbReference type="PROSITE" id="PS50006"/>
    </source>
</evidence>
<dbReference type="CDD" id="cd00060">
    <property type="entry name" value="FHA"/>
    <property type="match status" value="1"/>
</dbReference>
<accession>A0A839HTJ0</accession>
<proteinExistence type="predicted"/>
<dbReference type="AlphaFoldDB" id="A0A839HTJ0"/>
<dbReference type="InterPro" id="IPR001054">
    <property type="entry name" value="A/G_cyclase"/>
</dbReference>
<evidence type="ECO:0000313" key="3">
    <source>
        <dbReference type="EMBL" id="MBB1161254.1"/>
    </source>
</evidence>
<dbReference type="Gene3D" id="3.30.70.1230">
    <property type="entry name" value="Nucleotide cyclase"/>
    <property type="match status" value="1"/>
</dbReference>
<dbReference type="PANTHER" id="PTHR43081">
    <property type="entry name" value="ADENYLATE CYCLASE, TERMINAL-DIFFERENTIATION SPECIFIC-RELATED"/>
    <property type="match status" value="1"/>
</dbReference>
<dbReference type="Pfam" id="PF00498">
    <property type="entry name" value="FHA"/>
    <property type="match status" value="1"/>
</dbReference>